<dbReference type="Gene3D" id="3.30.70.270">
    <property type="match status" value="1"/>
</dbReference>
<sequence>MITDLVLRGPVRNIHCYLTVNIRTNAPFCPSLDPPGVDAHCLNNSSKLQQEYGNETLDRSTIRIWVQRFQKVDFNLHDKERPGKIKIAKHNIHTVPHPPIQLRPYRRSASEYDEIKRQVEDLKKKGLVRDSRSPWAFPVTLVPKADGQKRLCVDYRRLNALTIDDKMPLPNIQEVIDRLQGAKYFTSLDIASGYWHVEMAPDSTEKTAFITNEGLYEWMGRESFKLSSIDIFGLVGLSCSNLSNLF</sequence>
<protein>
    <recommendedName>
        <fullName evidence="1">Reverse transcriptase domain-containing protein</fullName>
    </recommendedName>
</protein>
<dbReference type="Gene3D" id="3.10.10.10">
    <property type="entry name" value="HIV Type 1 Reverse Transcriptase, subunit A, domain 1"/>
    <property type="match status" value="1"/>
</dbReference>
<dbReference type="InterPro" id="IPR043128">
    <property type="entry name" value="Rev_trsase/Diguanyl_cyclase"/>
</dbReference>
<dbReference type="InterPro" id="IPR053134">
    <property type="entry name" value="RNA-dir_DNA_polymerase"/>
</dbReference>
<dbReference type="PANTHER" id="PTHR24559">
    <property type="entry name" value="TRANSPOSON TY3-I GAG-POL POLYPROTEIN"/>
    <property type="match status" value="1"/>
</dbReference>
<dbReference type="EMBL" id="CP092867">
    <property type="protein sequence ID" value="UYV68068.1"/>
    <property type="molecule type" value="Genomic_DNA"/>
</dbReference>
<keyword evidence="3" id="KW-1185">Reference proteome</keyword>
<reference evidence="2 3" key="1">
    <citation type="submission" date="2022-01" db="EMBL/GenBank/DDBJ databases">
        <title>A chromosomal length assembly of Cordylochernes scorpioides.</title>
        <authorList>
            <person name="Zeh D."/>
            <person name="Zeh J."/>
        </authorList>
    </citation>
    <scope>NUCLEOTIDE SEQUENCE [LARGE SCALE GENOMIC DNA]</scope>
    <source>
        <strain evidence="2">IN4F17</strain>
        <tissue evidence="2">Whole Body</tissue>
    </source>
</reference>
<evidence type="ECO:0000259" key="1">
    <source>
        <dbReference type="Pfam" id="PF00078"/>
    </source>
</evidence>
<name>A0ABY6KJX6_9ARAC</name>
<gene>
    <name evidence="2" type="ORF">LAZ67_5002962</name>
</gene>
<evidence type="ECO:0000313" key="2">
    <source>
        <dbReference type="EMBL" id="UYV68068.1"/>
    </source>
</evidence>
<dbReference type="InterPro" id="IPR000477">
    <property type="entry name" value="RT_dom"/>
</dbReference>
<dbReference type="PANTHER" id="PTHR24559:SF444">
    <property type="entry name" value="REVERSE TRANSCRIPTASE DOMAIN-CONTAINING PROTEIN"/>
    <property type="match status" value="1"/>
</dbReference>
<organism evidence="2 3">
    <name type="scientific">Cordylochernes scorpioides</name>
    <dbReference type="NCBI Taxonomy" id="51811"/>
    <lineage>
        <taxon>Eukaryota</taxon>
        <taxon>Metazoa</taxon>
        <taxon>Ecdysozoa</taxon>
        <taxon>Arthropoda</taxon>
        <taxon>Chelicerata</taxon>
        <taxon>Arachnida</taxon>
        <taxon>Pseudoscorpiones</taxon>
        <taxon>Cheliferoidea</taxon>
        <taxon>Chernetidae</taxon>
        <taxon>Cordylochernes</taxon>
    </lineage>
</organism>
<feature type="domain" description="Reverse transcriptase" evidence="1">
    <location>
        <begin position="142"/>
        <end position="215"/>
    </location>
</feature>
<dbReference type="CDD" id="cd01647">
    <property type="entry name" value="RT_LTR"/>
    <property type="match status" value="1"/>
</dbReference>
<dbReference type="Proteomes" id="UP001235939">
    <property type="component" value="Chromosome 05"/>
</dbReference>
<dbReference type="SUPFAM" id="SSF56672">
    <property type="entry name" value="DNA/RNA polymerases"/>
    <property type="match status" value="1"/>
</dbReference>
<dbReference type="Pfam" id="PF00078">
    <property type="entry name" value="RVT_1"/>
    <property type="match status" value="1"/>
</dbReference>
<dbReference type="InterPro" id="IPR043502">
    <property type="entry name" value="DNA/RNA_pol_sf"/>
</dbReference>
<accession>A0ABY6KJX6</accession>
<evidence type="ECO:0000313" key="3">
    <source>
        <dbReference type="Proteomes" id="UP001235939"/>
    </source>
</evidence>
<proteinExistence type="predicted"/>